<dbReference type="OrthoDB" id="9811314at2"/>
<gene>
    <name evidence="10" type="ORF">AHMF7616_04060</name>
</gene>
<dbReference type="PROSITE" id="PS51257">
    <property type="entry name" value="PROKAR_LIPOPROTEIN"/>
    <property type="match status" value="1"/>
</dbReference>
<dbReference type="Pfam" id="PF05193">
    <property type="entry name" value="Peptidase_M16_C"/>
    <property type="match status" value="1"/>
</dbReference>
<comment type="caution">
    <text evidence="10">The sequence shown here is derived from an EMBL/GenBank/DDBJ whole genome shotgun (WGS) entry which is preliminary data.</text>
</comment>
<evidence type="ECO:0000256" key="5">
    <source>
        <dbReference type="ARBA" id="ARBA00023049"/>
    </source>
</evidence>
<organism evidence="10 11">
    <name type="scientific">Adhaeribacter pallidiroseus</name>
    <dbReference type="NCBI Taxonomy" id="2072847"/>
    <lineage>
        <taxon>Bacteria</taxon>
        <taxon>Pseudomonadati</taxon>
        <taxon>Bacteroidota</taxon>
        <taxon>Cytophagia</taxon>
        <taxon>Cytophagales</taxon>
        <taxon>Hymenobacteraceae</taxon>
        <taxon>Adhaeribacter</taxon>
    </lineage>
</organism>
<dbReference type="InterPro" id="IPR011765">
    <property type="entry name" value="Pept_M16_N"/>
</dbReference>
<dbReference type="PANTHER" id="PTHR43690">
    <property type="entry name" value="NARDILYSIN"/>
    <property type="match status" value="1"/>
</dbReference>
<dbReference type="SUPFAM" id="SSF63411">
    <property type="entry name" value="LuxS/MPP-like metallohydrolase"/>
    <property type="match status" value="2"/>
</dbReference>
<dbReference type="AlphaFoldDB" id="A0A369QM62"/>
<evidence type="ECO:0000256" key="2">
    <source>
        <dbReference type="ARBA" id="ARBA00022670"/>
    </source>
</evidence>
<evidence type="ECO:0000259" key="8">
    <source>
        <dbReference type="Pfam" id="PF00675"/>
    </source>
</evidence>
<dbReference type="InterPro" id="IPR011249">
    <property type="entry name" value="Metalloenz_LuxS/M16"/>
</dbReference>
<dbReference type="PANTHER" id="PTHR43690:SF17">
    <property type="entry name" value="PROTEIN YHJJ"/>
    <property type="match status" value="1"/>
</dbReference>
<keyword evidence="11" id="KW-1185">Reference proteome</keyword>
<dbReference type="RefSeq" id="WP_115374434.1">
    <property type="nucleotide sequence ID" value="NZ_QASA01000001.1"/>
</dbReference>
<dbReference type="Proteomes" id="UP000253919">
    <property type="component" value="Unassembled WGS sequence"/>
</dbReference>
<dbReference type="GO" id="GO:0046872">
    <property type="term" value="F:metal ion binding"/>
    <property type="evidence" value="ECO:0007669"/>
    <property type="project" value="InterPro"/>
</dbReference>
<feature type="region of interest" description="Disordered" evidence="6">
    <location>
        <begin position="274"/>
        <end position="293"/>
    </location>
</feature>
<keyword evidence="7" id="KW-0732">Signal</keyword>
<accession>A0A369QM62</accession>
<keyword evidence="3 10" id="KW-0378">Hydrolase</keyword>
<name>A0A369QM62_9BACT</name>
<evidence type="ECO:0000256" key="6">
    <source>
        <dbReference type="SAM" id="MobiDB-lite"/>
    </source>
</evidence>
<dbReference type="Pfam" id="PF00675">
    <property type="entry name" value="Peptidase_M16"/>
    <property type="match status" value="1"/>
</dbReference>
<feature type="chain" id="PRO_5016976582" evidence="7">
    <location>
        <begin position="29"/>
        <end position="484"/>
    </location>
</feature>
<dbReference type="EC" id="3.4.24.-" evidence="10"/>
<dbReference type="InterPro" id="IPR050626">
    <property type="entry name" value="Peptidase_M16"/>
</dbReference>
<feature type="domain" description="Peptidase M16 N-terminal" evidence="8">
    <location>
        <begin position="71"/>
        <end position="190"/>
    </location>
</feature>
<keyword evidence="4" id="KW-0862">Zinc</keyword>
<protein>
    <submittedName>
        <fullName evidence="10">Putative zinc protease YmxG</fullName>
        <ecNumber evidence="10">3.4.24.-</ecNumber>
    </submittedName>
</protein>
<feature type="compositionally biased region" description="Basic and acidic residues" evidence="6">
    <location>
        <begin position="279"/>
        <end position="293"/>
    </location>
</feature>
<evidence type="ECO:0000256" key="7">
    <source>
        <dbReference type="SAM" id="SignalP"/>
    </source>
</evidence>
<reference evidence="10 11" key="1">
    <citation type="submission" date="2018-04" db="EMBL/GenBank/DDBJ databases">
        <title>Adhaeribacter sp. HMF7616 genome sequencing and assembly.</title>
        <authorList>
            <person name="Kang H."/>
            <person name="Kang J."/>
            <person name="Cha I."/>
            <person name="Kim H."/>
            <person name="Joh K."/>
        </authorList>
    </citation>
    <scope>NUCLEOTIDE SEQUENCE [LARGE SCALE GENOMIC DNA]</scope>
    <source>
        <strain evidence="10 11">HMF7616</strain>
    </source>
</reference>
<keyword evidence="2 10" id="KW-0645">Protease</keyword>
<dbReference type="EMBL" id="QASA01000001">
    <property type="protein sequence ID" value="RDC65430.1"/>
    <property type="molecule type" value="Genomic_DNA"/>
</dbReference>
<dbReference type="GO" id="GO:0006508">
    <property type="term" value="P:proteolysis"/>
    <property type="evidence" value="ECO:0007669"/>
    <property type="project" value="UniProtKB-KW"/>
</dbReference>
<sequence length="484" mass="54603">MRAYFLPRQKLWLASAALGLGITLSLGACSPKTVSSTTSATPTTTQPTTTSPTTAAYQVAVDYYTLENGLRVILSPDKTTPIVTTAAYYNIGFRNEPKDRTGFAHLFEHMMFQGSQNLGKMEFIQLIQKNGGVLNGSTRFDFTNYFEIVPANKLETILWAEADRMRGLNITQDNLKNQQEVVKNEVKVNVLNQPYGGFPWLDMPQYANKNWFNAHNFYGDLKDLDAANLEDVKSFFKTFYSPNNAALVVTGDFEPEQAKTWIKQYFGNIPSSQLPPKVDLTEPRQEKEQRFSKDDKLATKPALAFAYHMPDRNTPEYYAMGLLDQILLQGHDSRLYQALVQERGYSDAVTGGINSGLGNMFNYNGPMLWDGSLVHDNTVTADSIIMVLDREIKKLETRGIDQALLDLAIVKMRSSFYDQINELYGFGKADMLASFALFDNNPARINTLEAEFRKVTPELMQKTLREYLRPTNRTILTINPLAKS</sequence>
<proteinExistence type="inferred from homology"/>
<evidence type="ECO:0000256" key="4">
    <source>
        <dbReference type="ARBA" id="ARBA00022833"/>
    </source>
</evidence>
<keyword evidence="5" id="KW-0482">Metalloprotease</keyword>
<dbReference type="InterPro" id="IPR007863">
    <property type="entry name" value="Peptidase_M16_C"/>
</dbReference>
<evidence type="ECO:0000256" key="3">
    <source>
        <dbReference type="ARBA" id="ARBA00022801"/>
    </source>
</evidence>
<dbReference type="GO" id="GO:0008237">
    <property type="term" value="F:metallopeptidase activity"/>
    <property type="evidence" value="ECO:0007669"/>
    <property type="project" value="UniProtKB-KW"/>
</dbReference>
<comment type="similarity">
    <text evidence="1">Belongs to the peptidase M16 family.</text>
</comment>
<evidence type="ECO:0000313" key="11">
    <source>
        <dbReference type="Proteomes" id="UP000253919"/>
    </source>
</evidence>
<feature type="domain" description="Peptidase M16 C-terminal" evidence="9">
    <location>
        <begin position="228"/>
        <end position="409"/>
    </location>
</feature>
<feature type="signal peptide" evidence="7">
    <location>
        <begin position="1"/>
        <end position="28"/>
    </location>
</feature>
<evidence type="ECO:0000313" key="10">
    <source>
        <dbReference type="EMBL" id="RDC65430.1"/>
    </source>
</evidence>
<evidence type="ECO:0000259" key="9">
    <source>
        <dbReference type="Pfam" id="PF05193"/>
    </source>
</evidence>
<evidence type="ECO:0000256" key="1">
    <source>
        <dbReference type="ARBA" id="ARBA00007261"/>
    </source>
</evidence>
<dbReference type="Gene3D" id="3.30.830.10">
    <property type="entry name" value="Metalloenzyme, LuxS/M16 peptidase-like"/>
    <property type="match status" value="2"/>
</dbReference>